<name>A0A371HBU0_MUCPR</name>
<dbReference type="EMBL" id="QJKJ01003035">
    <property type="protein sequence ID" value="RDY00273.1"/>
    <property type="molecule type" value="Genomic_DNA"/>
</dbReference>
<keyword evidence="2" id="KW-1185">Reference proteome</keyword>
<gene>
    <name evidence="1" type="ORF">CR513_16562</name>
</gene>
<dbReference type="OrthoDB" id="1288219at2759"/>
<protein>
    <submittedName>
        <fullName evidence="1">Uncharacterized protein</fullName>
    </submittedName>
</protein>
<evidence type="ECO:0000313" key="1">
    <source>
        <dbReference type="EMBL" id="RDY00273.1"/>
    </source>
</evidence>
<accession>A0A371HBU0</accession>
<proteinExistence type="predicted"/>
<reference evidence="1" key="1">
    <citation type="submission" date="2018-05" db="EMBL/GenBank/DDBJ databases">
        <title>Draft genome of Mucuna pruriens seed.</title>
        <authorList>
            <person name="Nnadi N.E."/>
            <person name="Vos R."/>
            <person name="Hasami M.H."/>
            <person name="Devisetty U.K."/>
            <person name="Aguiy J.C."/>
        </authorList>
    </citation>
    <scope>NUCLEOTIDE SEQUENCE [LARGE SCALE GENOMIC DNA]</scope>
    <source>
        <strain evidence="1">JCA_2017</strain>
    </source>
</reference>
<dbReference type="AlphaFoldDB" id="A0A371HBU0"/>
<sequence length="102" mass="11435">MRVKKAKFCTMCPTAIWALFRAGKKKGVFSKGTVKSGSLAFNVEVTTAHGLSINGTGKKILKSMENERHVVNIPPLFKGQNYNYWKQRIIAFFDAYILTCGM</sequence>
<dbReference type="Proteomes" id="UP000257109">
    <property type="component" value="Unassembled WGS sequence"/>
</dbReference>
<feature type="non-terminal residue" evidence="1">
    <location>
        <position position="1"/>
    </location>
</feature>
<comment type="caution">
    <text evidence="1">The sequence shown here is derived from an EMBL/GenBank/DDBJ whole genome shotgun (WGS) entry which is preliminary data.</text>
</comment>
<organism evidence="1 2">
    <name type="scientific">Mucuna pruriens</name>
    <name type="common">Velvet bean</name>
    <name type="synonym">Dolichos pruriens</name>
    <dbReference type="NCBI Taxonomy" id="157652"/>
    <lineage>
        <taxon>Eukaryota</taxon>
        <taxon>Viridiplantae</taxon>
        <taxon>Streptophyta</taxon>
        <taxon>Embryophyta</taxon>
        <taxon>Tracheophyta</taxon>
        <taxon>Spermatophyta</taxon>
        <taxon>Magnoliopsida</taxon>
        <taxon>eudicotyledons</taxon>
        <taxon>Gunneridae</taxon>
        <taxon>Pentapetalae</taxon>
        <taxon>rosids</taxon>
        <taxon>fabids</taxon>
        <taxon>Fabales</taxon>
        <taxon>Fabaceae</taxon>
        <taxon>Papilionoideae</taxon>
        <taxon>50 kb inversion clade</taxon>
        <taxon>NPAAA clade</taxon>
        <taxon>indigoferoid/millettioid clade</taxon>
        <taxon>Phaseoleae</taxon>
        <taxon>Mucuna</taxon>
    </lineage>
</organism>
<evidence type="ECO:0000313" key="2">
    <source>
        <dbReference type="Proteomes" id="UP000257109"/>
    </source>
</evidence>